<dbReference type="AlphaFoldDB" id="A0A3N4HZH7"/>
<sequence>MGSVRKSSPPSSASLSSTTATTTKHHLEPSLPLSLLLKQTNFTHLLHPATTPQPVTIFPPPLSPYNPTNPPREAYPSWIS</sequence>
<accession>A0A3N4HZH7</accession>
<name>A0A3N4HZH7_ASCIM</name>
<protein>
    <submittedName>
        <fullName evidence="2">Uncharacterized protein</fullName>
    </submittedName>
</protein>
<evidence type="ECO:0000256" key="1">
    <source>
        <dbReference type="SAM" id="MobiDB-lite"/>
    </source>
</evidence>
<feature type="region of interest" description="Disordered" evidence="1">
    <location>
        <begin position="1"/>
        <end position="28"/>
    </location>
</feature>
<evidence type="ECO:0000313" key="2">
    <source>
        <dbReference type="EMBL" id="RPA79263.1"/>
    </source>
</evidence>
<feature type="compositionally biased region" description="Pro residues" evidence="1">
    <location>
        <begin position="57"/>
        <end position="70"/>
    </location>
</feature>
<keyword evidence="3" id="KW-1185">Reference proteome</keyword>
<proteinExistence type="predicted"/>
<evidence type="ECO:0000313" key="3">
    <source>
        <dbReference type="Proteomes" id="UP000275078"/>
    </source>
</evidence>
<feature type="compositionally biased region" description="Low complexity" evidence="1">
    <location>
        <begin position="1"/>
        <end position="22"/>
    </location>
</feature>
<dbReference type="EMBL" id="ML119701">
    <property type="protein sequence ID" value="RPA79263.1"/>
    <property type="molecule type" value="Genomic_DNA"/>
</dbReference>
<gene>
    <name evidence="2" type="ORF">BJ508DRAFT_143478</name>
</gene>
<dbReference type="Proteomes" id="UP000275078">
    <property type="component" value="Unassembled WGS sequence"/>
</dbReference>
<organism evidence="2 3">
    <name type="scientific">Ascobolus immersus RN42</name>
    <dbReference type="NCBI Taxonomy" id="1160509"/>
    <lineage>
        <taxon>Eukaryota</taxon>
        <taxon>Fungi</taxon>
        <taxon>Dikarya</taxon>
        <taxon>Ascomycota</taxon>
        <taxon>Pezizomycotina</taxon>
        <taxon>Pezizomycetes</taxon>
        <taxon>Pezizales</taxon>
        <taxon>Ascobolaceae</taxon>
        <taxon>Ascobolus</taxon>
    </lineage>
</organism>
<feature type="region of interest" description="Disordered" evidence="1">
    <location>
        <begin position="50"/>
        <end position="80"/>
    </location>
</feature>
<reference evidence="2 3" key="1">
    <citation type="journal article" date="2018" name="Nat. Ecol. Evol.">
        <title>Pezizomycetes genomes reveal the molecular basis of ectomycorrhizal truffle lifestyle.</title>
        <authorList>
            <person name="Murat C."/>
            <person name="Payen T."/>
            <person name="Noel B."/>
            <person name="Kuo A."/>
            <person name="Morin E."/>
            <person name="Chen J."/>
            <person name="Kohler A."/>
            <person name="Krizsan K."/>
            <person name="Balestrini R."/>
            <person name="Da Silva C."/>
            <person name="Montanini B."/>
            <person name="Hainaut M."/>
            <person name="Levati E."/>
            <person name="Barry K.W."/>
            <person name="Belfiori B."/>
            <person name="Cichocki N."/>
            <person name="Clum A."/>
            <person name="Dockter R.B."/>
            <person name="Fauchery L."/>
            <person name="Guy J."/>
            <person name="Iotti M."/>
            <person name="Le Tacon F."/>
            <person name="Lindquist E.A."/>
            <person name="Lipzen A."/>
            <person name="Malagnac F."/>
            <person name="Mello A."/>
            <person name="Molinier V."/>
            <person name="Miyauchi S."/>
            <person name="Poulain J."/>
            <person name="Riccioni C."/>
            <person name="Rubini A."/>
            <person name="Sitrit Y."/>
            <person name="Splivallo R."/>
            <person name="Traeger S."/>
            <person name="Wang M."/>
            <person name="Zifcakova L."/>
            <person name="Wipf D."/>
            <person name="Zambonelli A."/>
            <person name="Paolocci F."/>
            <person name="Nowrousian M."/>
            <person name="Ottonello S."/>
            <person name="Baldrian P."/>
            <person name="Spatafora J.W."/>
            <person name="Henrissat B."/>
            <person name="Nagy L.G."/>
            <person name="Aury J.M."/>
            <person name="Wincker P."/>
            <person name="Grigoriev I.V."/>
            <person name="Bonfante P."/>
            <person name="Martin F.M."/>
        </authorList>
    </citation>
    <scope>NUCLEOTIDE SEQUENCE [LARGE SCALE GENOMIC DNA]</scope>
    <source>
        <strain evidence="2 3">RN42</strain>
    </source>
</reference>